<organism evidence="1 2">
    <name type="scientific">Croceitalea rosinachiae</name>
    <dbReference type="NCBI Taxonomy" id="3075596"/>
    <lineage>
        <taxon>Bacteria</taxon>
        <taxon>Pseudomonadati</taxon>
        <taxon>Bacteroidota</taxon>
        <taxon>Flavobacteriia</taxon>
        <taxon>Flavobacteriales</taxon>
        <taxon>Flavobacteriaceae</taxon>
        <taxon>Croceitalea</taxon>
    </lineage>
</organism>
<comment type="caution">
    <text evidence="1">The sequence shown here is derived from an EMBL/GenBank/DDBJ whole genome shotgun (WGS) entry which is preliminary data.</text>
</comment>
<dbReference type="Proteomes" id="UP001255246">
    <property type="component" value="Unassembled WGS sequence"/>
</dbReference>
<protein>
    <recommendedName>
        <fullName evidence="3">FRG domain-containing protein</fullName>
    </recommendedName>
</protein>
<dbReference type="EMBL" id="JAVRHR010000001">
    <property type="protein sequence ID" value="MDT0606850.1"/>
    <property type="molecule type" value="Genomic_DNA"/>
</dbReference>
<reference evidence="1 2" key="1">
    <citation type="submission" date="2023-09" db="EMBL/GenBank/DDBJ databases">
        <authorList>
            <person name="Rey-Velasco X."/>
        </authorList>
    </citation>
    <scope>NUCLEOTIDE SEQUENCE [LARGE SCALE GENOMIC DNA]</scope>
    <source>
        <strain evidence="1 2">F388</strain>
    </source>
</reference>
<keyword evidence="2" id="KW-1185">Reference proteome</keyword>
<gene>
    <name evidence="1" type="ORF">RM706_07405</name>
</gene>
<evidence type="ECO:0000313" key="1">
    <source>
        <dbReference type="EMBL" id="MDT0606850.1"/>
    </source>
</evidence>
<sequence length="140" mass="16668">MSIEIDSCVNASSRNYVSFIIENPTDSDLWIQTYFLTFYRGVYSQDGKMVSRKSTRHSNILDIGEEEYTKIDKNSTRIIKWKADFFENLQFELNKEYYLECGYQPPHLGRKEKRKLKKLNIELLENQFNGKSDLFRICKL</sequence>
<evidence type="ECO:0008006" key="3">
    <source>
        <dbReference type="Google" id="ProtNLM"/>
    </source>
</evidence>
<name>A0ABU3A9I7_9FLAO</name>
<evidence type="ECO:0000313" key="2">
    <source>
        <dbReference type="Proteomes" id="UP001255246"/>
    </source>
</evidence>
<dbReference type="RefSeq" id="WP_311350393.1">
    <property type="nucleotide sequence ID" value="NZ_JAVRHR010000001.1"/>
</dbReference>
<proteinExistence type="predicted"/>
<accession>A0ABU3A9I7</accession>